<keyword evidence="6" id="KW-0808">Transferase</keyword>
<evidence type="ECO:0000256" key="13">
    <source>
        <dbReference type="SAM" id="Phobius"/>
    </source>
</evidence>
<accession>A0AAN7CC89</accession>
<dbReference type="GO" id="GO:0016757">
    <property type="term" value="F:glycosyltransferase activity"/>
    <property type="evidence" value="ECO:0007669"/>
    <property type="project" value="UniProtKB-KW"/>
</dbReference>
<keyword evidence="7 13" id="KW-0812">Transmembrane</keyword>
<comment type="caution">
    <text evidence="15">The sequence shown here is derived from an EMBL/GenBank/DDBJ whole genome shotgun (WGS) entry which is preliminary data.</text>
</comment>
<dbReference type="InterPro" id="IPR003378">
    <property type="entry name" value="Fringe-like_glycosylTrfase"/>
</dbReference>
<dbReference type="Gene3D" id="3.50.4.10">
    <property type="entry name" value="Hepatocyte Growth Factor"/>
    <property type="match status" value="1"/>
</dbReference>
<feature type="transmembrane region" description="Helical" evidence="13">
    <location>
        <begin position="354"/>
        <end position="371"/>
    </location>
</feature>
<dbReference type="Pfam" id="PF03517">
    <property type="entry name" value="Voldacs"/>
    <property type="match status" value="1"/>
</dbReference>
<evidence type="ECO:0000256" key="6">
    <source>
        <dbReference type="ARBA" id="ARBA00022679"/>
    </source>
</evidence>
<keyword evidence="9 13" id="KW-1133">Transmembrane helix</keyword>
<protein>
    <recommendedName>
        <fullName evidence="14">Fringe-like glycosyltransferase domain-containing protein</fullName>
    </recommendedName>
</protein>
<feature type="domain" description="Fringe-like glycosyltransferase" evidence="14">
    <location>
        <begin position="512"/>
        <end position="656"/>
    </location>
</feature>
<proteinExistence type="predicted"/>
<organism evidence="15 16">
    <name type="scientific">Achaetomium macrosporum</name>
    <dbReference type="NCBI Taxonomy" id="79813"/>
    <lineage>
        <taxon>Eukaryota</taxon>
        <taxon>Fungi</taxon>
        <taxon>Dikarya</taxon>
        <taxon>Ascomycota</taxon>
        <taxon>Pezizomycotina</taxon>
        <taxon>Sordariomycetes</taxon>
        <taxon>Sordariomycetidae</taxon>
        <taxon>Sordariales</taxon>
        <taxon>Chaetomiaceae</taxon>
        <taxon>Achaetomium</taxon>
    </lineage>
</organism>
<dbReference type="AlphaFoldDB" id="A0AAN7CC89"/>
<evidence type="ECO:0000256" key="1">
    <source>
        <dbReference type="ARBA" id="ARBA00004123"/>
    </source>
</evidence>
<feature type="region of interest" description="Disordered" evidence="12">
    <location>
        <begin position="296"/>
        <end position="323"/>
    </location>
</feature>
<evidence type="ECO:0000256" key="10">
    <source>
        <dbReference type="ARBA" id="ARBA00023136"/>
    </source>
</evidence>
<dbReference type="Pfam" id="PF02434">
    <property type="entry name" value="Fringe"/>
    <property type="match status" value="1"/>
</dbReference>
<keyword evidence="16" id="KW-1185">Reference proteome</keyword>
<keyword evidence="4" id="KW-0963">Cytoplasm</keyword>
<keyword evidence="11" id="KW-0539">Nucleus</keyword>
<dbReference type="GO" id="GO:0000387">
    <property type="term" value="P:spliceosomal snRNP assembly"/>
    <property type="evidence" value="ECO:0007669"/>
    <property type="project" value="TreeGrafter"/>
</dbReference>
<dbReference type="GO" id="GO:0045292">
    <property type="term" value="P:mRNA cis splicing, via spliceosome"/>
    <property type="evidence" value="ECO:0007669"/>
    <property type="project" value="TreeGrafter"/>
</dbReference>
<evidence type="ECO:0000313" key="15">
    <source>
        <dbReference type="EMBL" id="KAK4239369.1"/>
    </source>
</evidence>
<dbReference type="PANTHER" id="PTHR21399">
    <property type="entry name" value="CHLORIDE CONDUCTANCE REGULATORY PROTEIN ICLN"/>
    <property type="match status" value="1"/>
</dbReference>
<evidence type="ECO:0000256" key="8">
    <source>
        <dbReference type="ARBA" id="ARBA00022968"/>
    </source>
</evidence>
<dbReference type="Gene3D" id="2.30.29.30">
    <property type="entry name" value="Pleckstrin-homology domain (PH domain)/Phosphotyrosine-binding domain (PTB)"/>
    <property type="match status" value="1"/>
</dbReference>
<evidence type="ECO:0000256" key="3">
    <source>
        <dbReference type="ARBA" id="ARBA00004606"/>
    </source>
</evidence>
<evidence type="ECO:0000313" key="16">
    <source>
        <dbReference type="Proteomes" id="UP001303760"/>
    </source>
</evidence>
<name>A0AAN7CC89_9PEZI</name>
<evidence type="ECO:0000259" key="14">
    <source>
        <dbReference type="Pfam" id="PF02434"/>
    </source>
</evidence>
<reference evidence="15" key="1">
    <citation type="journal article" date="2023" name="Mol. Phylogenet. Evol.">
        <title>Genome-scale phylogeny and comparative genomics of the fungal order Sordariales.</title>
        <authorList>
            <person name="Hensen N."/>
            <person name="Bonometti L."/>
            <person name="Westerberg I."/>
            <person name="Brannstrom I.O."/>
            <person name="Guillou S."/>
            <person name="Cros-Aarteil S."/>
            <person name="Calhoun S."/>
            <person name="Haridas S."/>
            <person name="Kuo A."/>
            <person name="Mondo S."/>
            <person name="Pangilinan J."/>
            <person name="Riley R."/>
            <person name="LaButti K."/>
            <person name="Andreopoulos B."/>
            <person name="Lipzen A."/>
            <person name="Chen C."/>
            <person name="Yan M."/>
            <person name="Daum C."/>
            <person name="Ng V."/>
            <person name="Clum A."/>
            <person name="Steindorff A."/>
            <person name="Ohm R.A."/>
            <person name="Martin F."/>
            <person name="Silar P."/>
            <person name="Natvig D.O."/>
            <person name="Lalanne C."/>
            <person name="Gautier V."/>
            <person name="Ament-Velasquez S.L."/>
            <person name="Kruys A."/>
            <person name="Hutchinson M.I."/>
            <person name="Powell A.J."/>
            <person name="Barry K."/>
            <person name="Miller A.N."/>
            <person name="Grigoriev I.V."/>
            <person name="Debuchy R."/>
            <person name="Gladieux P."/>
            <person name="Hiltunen Thoren M."/>
            <person name="Johannesson H."/>
        </authorList>
    </citation>
    <scope>NUCLEOTIDE SEQUENCE</scope>
    <source>
        <strain evidence="15">CBS 532.94</strain>
    </source>
</reference>
<evidence type="ECO:0000256" key="12">
    <source>
        <dbReference type="SAM" id="MobiDB-lite"/>
    </source>
</evidence>
<keyword evidence="5" id="KW-0328">Glycosyltransferase</keyword>
<dbReference type="InterPro" id="IPR011993">
    <property type="entry name" value="PH-like_dom_sf"/>
</dbReference>
<dbReference type="GO" id="GO:0034715">
    <property type="term" value="C:pICln-Sm protein complex"/>
    <property type="evidence" value="ECO:0007669"/>
    <property type="project" value="TreeGrafter"/>
</dbReference>
<keyword evidence="8" id="KW-0735">Signal-anchor</keyword>
<evidence type="ECO:0000256" key="9">
    <source>
        <dbReference type="ARBA" id="ARBA00022989"/>
    </source>
</evidence>
<dbReference type="Proteomes" id="UP001303760">
    <property type="component" value="Unassembled WGS sequence"/>
</dbReference>
<evidence type="ECO:0000256" key="2">
    <source>
        <dbReference type="ARBA" id="ARBA00004496"/>
    </source>
</evidence>
<evidence type="ECO:0000256" key="5">
    <source>
        <dbReference type="ARBA" id="ARBA00022676"/>
    </source>
</evidence>
<dbReference type="GO" id="GO:0016020">
    <property type="term" value="C:membrane"/>
    <property type="evidence" value="ECO:0007669"/>
    <property type="project" value="UniProtKB-SubCell"/>
</dbReference>
<feature type="region of interest" description="Disordered" evidence="12">
    <location>
        <begin position="161"/>
        <end position="181"/>
    </location>
</feature>
<evidence type="ECO:0000256" key="4">
    <source>
        <dbReference type="ARBA" id="ARBA00022490"/>
    </source>
</evidence>
<reference evidence="15" key="2">
    <citation type="submission" date="2023-05" db="EMBL/GenBank/DDBJ databases">
        <authorList>
            <consortium name="Lawrence Berkeley National Laboratory"/>
            <person name="Steindorff A."/>
            <person name="Hensen N."/>
            <person name="Bonometti L."/>
            <person name="Westerberg I."/>
            <person name="Brannstrom I.O."/>
            <person name="Guillou S."/>
            <person name="Cros-Aarteil S."/>
            <person name="Calhoun S."/>
            <person name="Haridas S."/>
            <person name="Kuo A."/>
            <person name="Mondo S."/>
            <person name="Pangilinan J."/>
            <person name="Riley R."/>
            <person name="Labutti K."/>
            <person name="Andreopoulos B."/>
            <person name="Lipzen A."/>
            <person name="Chen C."/>
            <person name="Yanf M."/>
            <person name="Daum C."/>
            <person name="Ng V."/>
            <person name="Clum A."/>
            <person name="Ohm R."/>
            <person name="Martin F."/>
            <person name="Silar P."/>
            <person name="Natvig D."/>
            <person name="Lalanne C."/>
            <person name="Gautier V."/>
            <person name="Ament-Velasquez S.L."/>
            <person name="Kruys A."/>
            <person name="Hutchinson M.I."/>
            <person name="Powell A.J."/>
            <person name="Barry K."/>
            <person name="Miller A.N."/>
            <person name="Grigoriev I.V."/>
            <person name="Debuchy R."/>
            <person name="Gladieux P."/>
            <person name="Thoren M.H."/>
            <person name="Johannesson H."/>
        </authorList>
    </citation>
    <scope>NUCLEOTIDE SEQUENCE</scope>
    <source>
        <strain evidence="15">CBS 532.94</strain>
    </source>
</reference>
<evidence type="ECO:0000256" key="11">
    <source>
        <dbReference type="ARBA" id="ARBA00023242"/>
    </source>
</evidence>
<dbReference type="Gene3D" id="3.90.550.50">
    <property type="match status" value="1"/>
</dbReference>
<sequence>MSLQTVRSPFALSDYTPLSDHQEQTPESFYDGKPVLYYHATGAKAWIPKSQRGKLPFFPADLSSEPTAPENSALNGQTEENVEQKVDLFVNSQNLSIFCPSAECGISIPYQQVSIHAIKTLRASSSSSDRTFPSVYLQLELAEGGAGDDEFETVELTLIPPPEGSTTTSAQADPATAGTATSSISEAAKLFEAISECSNLNPDPVQDGDDDEADADGAQIIFEGDYEPVEGFTGVFAGARDGGLPPAMPGSGGWITAENVHEYFDEEGNWIGGDAEGEGEEVQGVSGELGEGAGTVHAREENAEGVNGDGTGADEGETKRPRREYMASKVSWHRVGLGPRARTRPRTRLRPRSLLCLGLVVFMFLWLVLPYDNTVRLAFRWNLKRLESALTSRPSEQWVYAQPRYPVDLGQDIMVILKTGYGTKDRVPPWFDSLSAVNEFRDILIIADYEGDRGHYPDAFEYHGEVGKYNNLREAINEGDERLALRYCKAFGWELDAMKFISGLELAYKKYPRKQWYLLVDDDTFVIQPSLKPLLEHLDPTEPHYLGNAVGDFRARFAHGGSAVILSHAAVSALFKNPKGLSSVYVDSLDETWGDRLLAKALLRLGIYLDETYSHLFNGEPPLLSKIRADRLCSPLLSFHKLASPAAMRKLGEQFRNISKPVMWNDLWEIYGYTPPWRQTDAASHEDWDHVGDVDESTLTIPNIKSSKACKKNCDRRSRACLAWSWDSEAKSCHISHWMIVGKEAPGRVSGINIPRAKYLETNCIRY</sequence>
<keyword evidence="10 13" id="KW-0472">Membrane</keyword>
<gene>
    <name evidence="15" type="ORF">C8A03DRAFT_42978</name>
</gene>
<dbReference type="GO" id="GO:0005681">
    <property type="term" value="C:spliceosomal complex"/>
    <property type="evidence" value="ECO:0007669"/>
    <property type="project" value="TreeGrafter"/>
</dbReference>
<dbReference type="InterPro" id="IPR039924">
    <property type="entry name" value="ICln/Lot5/Saf5"/>
</dbReference>
<dbReference type="GO" id="GO:0005829">
    <property type="term" value="C:cytosol"/>
    <property type="evidence" value="ECO:0007669"/>
    <property type="project" value="TreeGrafter"/>
</dbReference>
<dbReference type="PANTHER" id="PTHR21399:SF0">
    <property type="entry name" value="METHYLOSOME SUBUNIT PICLN"/>
    <property type="match status" value="1"/>
</dbReference>
<dbReference type="EMBL" id="MU860065">
    <property type="protein sequence ID" value="KAK4239369.1"/>
    <property type="molecule type" value="Genomic_DNA"/>
</dbReference>
<evidence type="ECO:0000256" key="7">
    <source>
        <dbReference type="ARBA" id="ARBA00022692"/>
    </source>
</evidence>
<comment type="subcellular location">
    <subcellularLocation>
        <location evidence="2">Cytoplasm</location>
    </subcellularLocation>
    <subcellularLocation>
        <location evidence="3">Membrane</location>
        <topology evidence="3">Single-pass type II membrane protein</topology>
    </subcellularLocation>
    <subcellularLocation>
        <location evidence="1">Nucleus</location>
    </subcellularLocation>
</comment>